<evidence type="ECO:0000313" key="3">
    <source>
        <dbReference type="Proteomes" id="UP000217935"/>
    </source>
</evidence>
<proteinExistence type="predicted"/>
<dbReference type="PANTHER" id="PTHR45947">
    <property type="entry name" value="SULFOQUINOVOSYL TRANSFERASE SQD2"/>
    <property type="match status" value="1"/>
</dbReference>
<dbReference type="InterPro" id="IPR028098">
    <property type="entry name" value="Glyco_trans_4-like_N"/>
</dbReference>
<dbReference type="Pfam" id="PF13692">
    <property type="entry name" value="Glyco_trans_1_4"/>
    <property type="match status" value="1"/>
</dbReference>
<dbReference type="SUPFAM" id="SSF53756">
    <property type="entry name" value="UDP-Glycosyltransferase/glycogen phosphorylase"/>
    <property type="match status" value="1"/>
</dbReference>
<protein>
    <recommendedName>
        <fullName evidence="1">Glycosyltransferase subfamily 4-like N-terminal domain-containing protein</fullName>
    </recommendedName>
</protein>
<evidence type="ECO:0000259" key="1">
    <source>
        <dbReference type="Pfam" id="PF13579"/>
    </source>
</evidence>
<dbReference type="PANTHER" id="PTHR45947:SF3">
    <property type="entry name" value="SULFOQUINOVOSYL TRANSFERASE SQD2"/>
    <property type="match status" value="1"/>
</dbReference>
<dbReference type="OrthoDB" id="9790710at2"/>
<gene>
    <name evidence="2" type="ORF">CEW89_11530</name>
</gene>
<dbReference type="AlphaFoldDB" id="A0A291GD98"/>
<dbReference type="Proteomes" id="UP000217935">
    <property type="component" value="Chromosome"/>
</dbReference>
<evidence type="ECO:0000313" key="2">
    <source>
        <dbReference type="EMBL" id="ATG48147.1"/>
    </source>
</evidence>
<accession>A0A291GD98</accession>
<dbReference type="Gene3D" id="3.40.50.2000">
    <property type="entry name" value="Glycogen Phosphorylase B"/>
    <property type="match status" value="2"/>
</dbReference>
<keyword evidence="3" id="KW-1185">Reference proteome</keyword>
<dbReference type="EMBL" id="CP022196">
    <property type="protein sequence ID" value="ATG48147.1"/>
    <property type="molecule type" value="Genomic_DNA"/>
</dbReference>
<dbReference type="KEGG" id="ceh:CEW89_11530"/>
<dbReference type="Pfam" id="PF13579">
    <property type="entry name" value="Glyco_trans_4_4"/>
    <property type="match status" value="1"/>
</dbReference>
<dbReference type="RefSeq" id="WP_096806001.1">
    <property type="nucleotide sequence ID" value="NZ_CP022196.1"/>
</dbReference>
<name>A0A291GD98_9RHOB</name>
<sequence length="392" mass="43865">MTEKQRILVLTPAIGRRGGGVSEAARLYAEAVLADGRFDLEVVTLMDADFETDRDAWPDIPIHAFKSYGPARYGFSPGMLRYVVGVRAATVHVHGIWTFHVFCAALWSLLRRRPALVTPHGMLEHWILQRSPRLKAAVSTLYQQRFLRSADLHVLTEKEKADVAAAGLPTARCHVIPNYVLPFAEVAKRPGWWRPEFAERRVYLFLGRIHDKKGWRELCAAWDELSSTDPSFRDSAQLVFCGWPDDCPDFEPTIEALHERFGNALFAGPQYGVDRDRSLAAADIFLLPSKSEGLPMSVLEAWAAGVPCMMTRACNLDQGFDAGAAFETRESAESIATTLRGLQARTTKDLNRASLAAKSLVAEKFSQKNVGQQLSDLFQDLITKQSKRLYRD</sequence>
<reference evidence="2 3" key="1">
    <citation type="submission" date="2017-06" db="EMBL/GenBank/DDBJ databases">
        <title>Celeribacter sp. TSPH2 complete genome sequence.</title>
        <authorList>
            <person name="Woo J.-H."/>
            <person name="Kim H.-S."/>
        </authorList>
    </citation>
    <scope>NUCLEOTIDE SEQUENCE [LARGE SCALE GENOMIC DNA]</scope>
    <source>
        <strain evidence="2 3">TSPH2</strain>
    </source>
</reference>
<feature type="domain" description="Glycosyltransferase subfamily 4-like N-terminal" evidence="1">
    <location>
        <begin position="19"/>
        <end position="178"/>
    </location>
</feature>
<dbReference type="InterPro" id="IPR050194">
    <property type="entry name" value="Glycosyltransferase_grp1"/>
</dbReference>
<organism evidence="2 3">
    <name type="scientific">Celeribacter ethanolicus</name>
    <dbReference type="NCBI Taxonomy" id="1758178"/>
    <lineage>
        <taxon>Bacteria</taxon>
        <taxon>Pseudomonadati</taxon>
        <taxon>Pseudomonadota</taxon>
        <taxon>Alphaproteobacteria</taxon>
        <taxon>Rhodobacterales</taxon>
        <taxon>Roseobacteraceae</taxon>
        <taxon>Celeribacter</taxon>
    </lineage>
</organism>
<dbReference type="GO" id="GO:0016757">
    <property type="term" value="F:glycosyltransferase activity"/>
    <property type="evidence" value="ECO:0007669"/>
    <property type="project" value="TreeGrafter"/>
</dbReference>